<dbReference type="SUPFAM" id="SSF52518">
    <property type="entry name" value="Thiamin diphosphate-binding fold (THDP-binding)"/>
    <property type="match status" value="2"/>
</dbReference>
<evidence type="ECO:0000256" key="4">
    <source>
        <dbReference type="ARBA" id="ARBA00011870"/>
    </source>
</evidence>
<dbReference type="Pfam" id="PF00676">
    <property type="entry name" value="E1_dh"/>
    <property type="match status" value="1"/>
</dbReference>
<comment type="subunit">
    <text evidence="3">Homodimer. Part of the 2-oxoglutarate dehydrogenase (OGDH) complex composed of E1 (2-oxoglutarate dehydrogenase), E2 (dihydrolipoamide succinyltransferase) and E3 (dihydrolipoamide dehydrogenase); the complex contains multiple copies of the three enzymatic components (E1, E2 and E3).</text>
</comment>
<name>A0A1I6VG57_9RHOB</name>
<dbReference type="FunFam" id="3.40.50.920:FF:000001">
    <property type="entry name" value="Pyruvate dehydrogenase E1 beta subunit"/>
    <property type="match status" value="1"/>
</dbReference>
<evidence type="ECO:0000256" key="3">
    <source>
        <dbReference type="ARBA" id="ARBA00011301"/>
    </source>
</evidence>
<evidence type="ECO:0000256" key="1">
    <source>
        <dbReference type="ARBA" id="ARBA00001964"/>
    </source>
</evidence>
<comment type="function">
    <text evidence="8">The pyruvate dehydrogenase complex catalyzes the overall conversion of pyruvate to acetyl-CoA and CO(2).</text>
</comment>
<evidence type="ECO:0000259" key="9">
    <source>
        <dbReference type="SMART" id="SM00861"/>
    </source>
</evidence>
<dbReference type="STRING" id="311180.SAMN04488050_11142"/>
<keyword evidence="7 8" id="KW-0670">Pyruvate</keyword>
<dbReference type="CDD" id="cd02000">
    <property type="entry name" value="TPP_E1_PDC_ADC_BCADC"/>
    <property type="match status" value="1"/>
</dbReference>
<dbReference type="OrthoDB" id="9780894at2"/>
<comment type="catalytic activity">
    <reaction evidence="8">
        <text>N(6)-[(R)-lipoyl]-L-lysyl-[protein] + pyruvate + H(+) = N(6)-[(R)-S(8)-acetyldihydrolipoyl]-L-lysyl-[protein] + CO2</text>
        <dbReference type="Rhea" id="RHEA:19189"/>
        <dbReference type="Rhea" id="RHEA-COMP:10474"/>
        <dbReference type="Rhea" id="RHEA-COMP:10478"/>
        <dbReference type="ChEBI" id="CHEBI:15361"/>
        <dbReference type="ChEBI" id="CHEBI:15378"/>
        <dbReference type="ChEBI" id="CHEBI:16526"/>
        <dbReference type="ChEBI" id="CHEBI:83099"/>
        <dbReference type="ChEBI" id="CHEBI:83111"/>
        <dbReference type="EC" id="1.2.4.1"/>
    </reaction>
</comment>
<dbReference type="CDD" id="cd07036">
    <property type="entry name" value="TPP_PYR_E1-PDHc-beta_like"/>
    <property type="match status" value="1"/>
</dbReference>
<dbReference type="GO" id="GO:0004739">
    <property type="term" value="F:pyruvate dehydrogenase (acetyl-transferring) activity"/>
    <property type="evidence" value="ECO:0007669"/>
    <property type="project" value="UniProtKB-UniRule"/>
</dbReference>
<keyword evidence="5 8" id="KW-0560">Oxidoreductase</keyword>
<evidence type="ECO:0000256" key="5">
    <source>
        <dbReference type="ARBA" id="ARBA00023002"/>
    </source>
</evidence>
<keyword evidence="6 8" id="KW-0786">Thiamine pyrophosphate</keyword>
<evidence type="ECO:0000313" key="11">
    <source>
        <dbReference type="Proteomes" id="UP000199392"/>
    </source>
</evidence>
<comment type="function">
    <text evidence="2">E1 component of the 2-oxoglutarate dehydrogenase (OGDH) complex which catalyzes the decarboxylation of 2-oxoglutarate, the first step in the conversion of 2-oxoglutarate to succinyl-CoA and CO(2).</text>
</comment>
<proteinExistence type="predicted"/>
<keyword evidence="11" id="KW-1185">Reference proteome</keyword>
<dbReference type="PANTHER" id="PTHR43257:SF2">
    <property type="entry name" value="PYRUVATE DEHYDROGENASE E1 COMPONENT SUBUNIT BETA"/>
    <property type="match status" value="1"/>
</dbReference>
<dbReference type="SMART" id="SM00861">
    <property type="entry name" value="Transket_pyr"/>
    <property type="match status" value="1"/>
</dbReference>
<dbReference type="InterPro" id="IPR033248">
    <property type="entry name" value="Transketolase_C"/>
</dbReference>
<feature type="domain" description="Transketolase-like pyrimidine-binding" evidence="9">
    <location>
        <begin position="347"/>
        <end position="522"/>
    </location>
</feature>
<sequence>MSPSDTSATKPRLDRAHVLALLRQMIRIRRFEDTCAELYTQEKIRGFLHLYDGEEAVAAGVIPALEPRDRIVATYREHGHALVRGVPMTAVMAEMYGKAEGCSGGRGGSMHLFDAARKFYGGNAIVGGGLPLATGLALADRMPDSGCVTACFFGEGAVAEGEFHEAMNLAALWQLPVLFVCENNGYAMGSALARTEALTDISRKPACYGIEARQADGMDVVAVEVAARSAIAKVRETGAPQFLECLTYRFRAHSMFDPQLYRDKAEVERWRQQGPIVKFRGWLLENGLIHEAEVAEIEQQVDAEIADAVAYAEAGGWVPLESLTAHVLGPPAAPPPAPAPSGELVEMTYREALRLGLRDALERDERVFLMGEDVGAYGGCYAVSKGLLDEFGEARIRDTPLSESGFTGAGIGAAAAGMRPIVELMTVNFSLLALDQILNSAATLRHMSGGQFGVPLVIRMATGAGKQLAAQHSHSLEGWYAHIPGLKVLAPATLEDARGMLWSALQDPDPVLIFENVMLYNRSGKIDSAAGAVEIASAAIRRAGTDLSLITYGGSLFKVLEAAEVLAAEGISAEVIDLRSLRPLDEATIIASVARTRRALVIDEGWRSGGLAAEVSARIMEQAFWSLDAPVGRVCSAEVPIPYARHLEQAAIPQVPAIVAAARALLGGG</sequence>
<reference evidence="11" key="1">
    <citation type="submission" date="2016-10" db="EMBL/GenBank/DDBJ databases">
        <authorList>
            <person name="Varghese N."/>
            <person name="Submissions S."/>
        </authorList>
    </citation>
    <scope>NUCLEOTIDE SEQUENCE [LARGE SCALE GENOMIC DNA]</scope>
    <source>
        <strain evidence="11">DSM 26894</strain>
    </source>
</reference>
<dbReference type="Pfam" id="PF02779">
    <property type="entry name" value="Transket_pyr"/>
    <property type="match status" value="1"/>
</dbReference>
<dbReference type="InterPro" id="IPR009014">
    <property type="entry name" value="Transketo_C/PFOR_II"/>
</dbReference>
<evidence type="ECO:0000256" key="8">
    <source>
        <dbReference type="RuleBase" id="RU361139"/>
    </source>
</evidence>
<evidence type="ECO:0000256" key="6">
    <source>
        <dbReference type="ARBA" id="ARBA00023052"/>
    </source>
</evidence>
<dbReference type="InterPro" id="IPR017597">
    <property type="entry name" value="Pyrv_DH_E1_asu_subgrp-y"/>
</dbReference>
<evidence type="ECO:0000256" key="2">
    <source>
        <dbReference type="ARBA" id="ARBA00003906"/>
    </source>
</evidence>
<dbReference type="RefSeq" id="WP_092428093.1">
    <property type="nucleotide sequence ID" value="NZ_FNCL01000011.1"/>
</dbReference>
<dbReference type="InterPro" id="IPR001017">
    <property type="entry name" value="DH_E1"/>
</dbReference>
<dbReference type="Proteomes" id="UP000199392">
    <property type="component" value="Unassembled WGS sequence"/>
</dbReference>
<dbReference type="InterPro" id="IPR029061">
    <property type="entry name" value="THDP-binding"/>
</dbReference>
<accession>A0A1I6VG57</accession>
<dbReference type="NCBIfam" id="NF006667">
    <property type="entry name" value="PRK09212.1"/>
    <property type="match status" value="1"/>
</dbReference>
<dbReference type="AlphaFoldDB" id="A0A1I6VG57"/>
<dbReference type="EC" id="1.2.4.1" evidence="8"/>
<evidence type="ECO:0000313" key="10">
    <source>
        <dbReference type="EMBL" id="SFT12708.1"/>
    </source>
</evidence>
<evidence type="ECO:0000256" key="7">
    <source>
        <dbReference type="ARBA" id="ARBA00023317"/>
    </source>
</evidence>
<dbReference type="FunFam" id="3.40.50.970:FF:000001">
    <property type="entry name" value="Pyruvate dehydrogenase E1 beta subunit"/>
    <property type="match status" value="1"/>
</dbReference>
<comment type="subunit">
    <text evidence="4 8">Heterodimer of an alpha and a beta chain.</text>
</comment>
<dbReference type="InterPro" id="IPR005475">
    <property type="entry name" value="Transketolase-like_Pyr-bd"/>
</dbReference>
<dbReference type="SUPFAM" id="SSF52922">
    <property type="entry name" value="TK C-terminal domain-like"/>
    <property type="match status" value="1"/>
</dbReference>
<comment type="cofactor">
    <cofactor evidence="1 8">
        <name>thiamine diphosphate</name>
        <dbReference type="ChEBI" id="CHEBI:58937"/>
    </cofactor>
</comment>
<organism evidence="10 11">
    <name type="scientific">Alloyangia pacifica</name>
    <dbReference type="NCBI Taxonomy" id="311180"/>
    <lineage>
        <taxon>Bacteria</taxon>
        <taxon>Pseudomonadati</taxon>
        <taxon>Pseudomonadota</taxon>
        <taxon>Alphaproteobacteria</taxon>
        <taxon>Rhodobacterales</taxon>
        <taxon>Roseobacteraceae</taxon>
        <taxon>Alloyangia</taxon>
    </lineage>
</organism>
<protein>
    <recommendedName>
        <fullName evidence="8">Pyruvate dehydrogenase E1 component subunit alpha</fullName>
        <ecNumber evidence="8">1.2.4.1</ecNumber>
    </recommendedName>
</protein>
<dbReference type="EMBL" id="FOZW01000011">
    <property type="protein sequence ID" value="SFT12708.1"/>
    <property type="molecule type" value="Genomic_DNA"/>
</dbReference>
<dbReference type="Gene3D" id="3.40.50.970">
    <property type="match status" value="2"/>
</dbReference>
<dbReference type="PANTHER" id="PTHR43257">
    <property type="entry name" value="PYRUVATE DEHYDROGENASE E1 COMPONENT BETA SUBUNIT"/>
    <property type="match status" value="1"/>
</dbReference>
<dbReference type="NCBIfam" id="TIGR03182">
    <property type="entry name" value="PDH_E1_alph_y"/>
    <property type="match status" value="1"/>
</dbReference>
<dbReference type="GO" id="GO:0006086">
    <property type="term" value="P:pyruvate decarboxylation to acetyl-CoA"/>
    <property type="evidence" value="ECO:0007669"/>
    <property type="project" value="InterPro"/>
</dbReference>
<dbReference type="Gene3D" id="3.40.50.920">
    <property type="match status" value="1"/>
</dbReference>
<gene>
    <name evidence="8" type="primary">pdhA</name>
    <name evidence="10" type="ORF">SAMN04488050_11142</name>
</gene>
<dbReference type="Pfam" id="PF02780">
    <property type="entry name" value="Transketolase_C"/>
    <property type="match status" value="1"/>
</dbReference>